<evidence type="ECO:0000256" key="1">
    <source>
        <dbReference type="SAM" id="MobiDB-lite"/>
    </source>
</evidence>
<feature type="region of interest" description="Disordered" evidence="1">
    <location>
        <begin position="331"/>
        <end position="354"/>
    </location>
</feature>
<evidence type="ECO:0008006" key="5">
    <source>
        <dbReference type="Google" id="ProtNLM"/>
    </source>
</evidence>
<gene>
    <name evidence="3" type="ORF">MELLADRAFT_109048</name>
</gene>
<proteinExistence type="predicted"/>
<dbReference type="HOGENOM" id="CLU_315943_0_0_1"/>
<dbReference type="EMBL" id="GL883123">
    <property type="protein sequence ID" value="EGG03563.1"/>
    <property type="molecule type" value="Genomic_DNA"/>
</dbReference>
<dbReference type="InParanoid" id="F4RV60"/>
<feature type="chain" id="PRO_5003321060" description="Secreted protein" evidence="2">
    <location>
        <begin position="22"/>
        <end position="882"/>
    </location>
</feature>
<keyword evidence="2" id="KW-0732">Signal</keyword>
<keyword evidence="4" id="KW-1185">Reference proteome</keyword>
<feature type="signal peptide" evidence="2">
    <location>
        <begin position="1"/>
        <end position="21"/>
    </location>
</feature>
<dbReference type="GeneID" id="18923639"/>
<dbReference type="AlphaFoldDB" id="F4RV60"/>
<evidence type="ECO:0000313" key="3">
    <source>
        <dbReference type="EMBL" id="EGG03563.1"/>
    </source>
</evidence>
<dbReference type="RefSeq" id="XP_007413010.1">
    <property type="nucleotide sequence ID" value="XM_007412948.1"/>
</dbReference>
<evidence type="ECO:0000313" key="4">
    <source>
        <dbReference type="Proteomes" id="UP000001072"/>
    </source>
</evidence>
<accession>F4RV60</accession>
<dbReference type="VEuPathDB" id="FungiDB:MELLADRAFT_109048"/>
<organism evidence="4">
    <name type="scientific">Melampsora larici-populina (strain 98AG31 / pathotype 3-4-7)</name>
    <name type="common">Poplar leaf rust fungus</name>
    <dbReference type="NCBI Taxonomy" id="747676"/>
    <lineage>
        <taxon>Eukaryota</taxon>
        <taxon>Fungi</taxon>
        <taxon>Dikarya</taxon>
        <taxon>Basidiomycota</taxon>
        <taxon>Pucciniomycotina</taxon>
        <taxon>Pucciniomycetes</taxon>
        <taxon>Pucciniales</taxon>
        <taxon>Melampsoraceae</taxon>
        <taxon>Melampsora</taxon>
    </lineage>
</organism>
<dbReference type="Proteomes" id="UP000001072">
    <property type="component" value="Unassembled WGS sequence"/>
</dbReference>
<evidence type="ECO:0000256" key="2">
    <source>
        <dbReference type="SAM" id="SignalP"/>
    </source>
</evidence>
<feature type="compositionally biased region" description="Basic and acidic residues" evidence="1">
    <location>
        <begin position="339"/>
        <end position="348"/>
    </location>
</feature>
<reference evidence="4" key="1">
    <citation type="journal article" date="2011" name="Proc. Natl. Acad. Sci. U.S.A.">
        <title>Obligate biotrophy features unraveled by the genomic analysis of rust fungi.</title>
        <authorList>
            <person name="Duplessis S."/>
            <person name="Cuomo C.A."/>
            <person name="Lin Y.-C."/>
            <person name="Aerts A."/>
            <person name="Tisserant E."/>
            <person name="Veneault-Fourrey C."/>
            <person name="Joly D.L."/>
            <person name="Hacquard S."/>
            <person name="Amselem J."/>
            <person name="Cantarel B.L."/>
            <person name="Chiu R."/>
            <person name="Coutinho P.M."/>
            <person name="Feau N."/>
            <person name="Field M."/>
            <person name="Frey P."/>
            <person name="Gelhaye E."/>
            <person name="Goldberg J."/>
            <person name="Grabherr M.G."/>
            <person name="Kodira C.D."/>
            <person name="Kohler A."/>
            <person name="Kuees U."/>
            <person name="Lindquist E.A."/>
            <person name="Lucas S.M."/>
            <person name="Mago R."/>
            <person name="Mauceli E."/>
            <person name="Morin E."/>
            <person name="Murat C."/>
            <person name="Pangilinan J.L."/>
            <person name="Park R."/>
            <person name="Pearson M."/>
            <person name="Quesneville H."/>
            <person name="Rouhier N."/>
            <person name="Sakthikumar S."/>
            <person name="Salamov A.A."/>
            <person name="Schmutz J."/>
            <person name="Selles B."/>
            <person name="Shapiro H."/>
            <person name="Tanguay P."/>
            <person name="Tuskan G.A."/>
            <person name="Henrissat B."/>
            <person name="Van de Peer Y."/>
            <person name="Rouze P."/>
            <person name="Ellis J.G."/>
            <person name="Dodds P.N."/>
            <person name="Schein J.E."/>
            <person name="Zhong S."/>
            <person name="Hamelin R.C."/>
            <person name="Grigoriev I.V."/>
            <person name="Szabo L.J."/>
            <person name="Martin F."/>
        </authorList>
    </citation>
    <scope>NUCLEOTIDE SEQUENCE [LARGE SCALE GENOMIC DNA]</scope>
    <source>
        <strain evidence="4">98AG31 / pathotype 3-4-7</strain>
    </source>
</reference>
<protein>
    <recommendedName>
        <fullName evidence="5">Secreted protein</fullName>
    </recommendedName>
</protein>
<dbReference type="KEGG" id="mlr:MELLADRAFT_109048"/>
<name>F4RV60_MELLP</name>
<sequence>MASPGKQFVICLVFGWSMCLACIEGALEEAFTEAGFVKAFQHQPTPSSIIQNFAEGNLWLDNNIPEAEKPSHFIAPESQDIFELHDTRKYDGSKHFSQDSIAHWDSQSYWREEPYFSLSELGTGSLSSKHHSVPLTLEHVSYVPTEVPIARPQNLGLEFSTATSPQAIISSSSQSKDHHTLYQNLDEWCDIPGPVGEPLRPHLIAPGITRPLTDMEHTFQGNHDVQYKFPFLNRDPYVMMLKETTQDHGITCNNIHNRQRSQVSGSEGFNQFDIDQSIPYLSPRNFQASSYTVGNPNEGPSDTVNSFHFPDYWIKDNQKGMDNFGMIPSTVGQGLMNSESRREKRKASEGPGDSCFLDTKWPWDSPHMAYSNVPSSSGATVLSRGMEDSGVNRSDEIATPTQHTSHMAQSFPTIEKYKDIAIKDHPFQSPLNGLISSPVIQRQSNRKGPSEFSTREAVPLLLDIGVFFVNNSPSLCYETTLWFEELKHDMIAKANGNASIRKHVEQATGIAHSKITTCFLGLILIFATEGGDPVSWLNLLQEGWNFIKLQFGSWIDADLKIESNHPGVKRNYYFKTKWNEPASWYKSLSSFSNKNNIPADIINSLVVKWDQNRTFSRIGINHLGGSYSVIQKFHESHVKYSYGGLYSRSGITNLAFIGLRYCGDYQVHHERTVASRWHEICLSLSHSAQFHSPKGIEMCQEVHAFFGSLVEDLLSSYKQVYNLDISLAGKRPKKRSEDLLNHDPHKINIETIIRVNSMGEYRLTVIFIGLVKVLYQKETQDNTLRILLKSAWDFLKGMFSKWKDFNFQTDLPKIFDMEVEKSSRVTIDWSDPYKLFNSLSQNQVIRRYPIPIHGLKSLYEAWSDTLSTSKFTQMNDVDFKVI</sequence>